<dbReference type="PaxDb" id="547559-Nmag_0691"/>
<dbReference type="SUPFAM" id="SSF82866">
    <property type="entry name" value="Multidrug efflux transporter AcrB transmembrane domain"/>
    <property type="match status" value="2"/>
</dbReference>
<evidence type="ECO:0000256" key="5">
    <source>
        <dbReference type="ARBA" id="ARBA00022989"/>
    </source>
</evidence>
<evidence type="ECO:0000313" key="10">
    <source>
        <dbReference type="EMBL" id="ADD04276.1"/>
    </source>
</evidence>
<evidence type="ECO:0000256" key="4">
    <source>
        <dbReference type="ARBA" id="ARBA00022692"/>
    </source>
</evidence>
<feature type="transmembrane region" description="Helical" evidence="8">
    <location>
        <begin position="355"/>
        <end position="377"/>
    </location>
</feature>
<dbReference type="OrthoDB" id="42357at2157"/>
<dbReference type="InterPro" id="IPR050545">
    <property type="entry name" value="Mycobact_MmpL"/>
</dbReference>
<reference evidence="10" key="4">
    <citation type="submission" date="2016-09" db="EMBL/GenBank/DDBJ databases">
        <authorList>
            <person name="Pfeiffer F."/>
        </authorList>
    </citation>
    <scope>NUCLEOTIDE SEQUENCE</scope>
    <source>
        <strain evidence="10">ATCC 43099</strain>
    </source>
</reference>
<feature type="domain" description="SSD" evidence="9">
    <location>
        <begin position="255"/>
        <end position="380"/>
    </location>
</feature>
<feature type="transmembrane region" description="Helical" evidence="8">
    <location>
        <begin position="644"/>
        <end position="665"/>
    </location>
</feature>
<evidence type="ECO:0000256" key="1">
    <source>
        <dbReference type="ARBA" id="ARBA00004651"/>
    </source>
</evidence>
<feature type="transmembrane region" description="Helical" evidence="8">
    <location>
        <begin position="747"/>
        <end position="770"/>
    </location>
</feature>
<name>D3SZE2_NATMM</name>
<dbReference type="InterPro" id="IPR000731">
    <property type="entry name" value="SSD"/>
</dbReference>
<accession>D3SZE2</accession>
<reference evidence="11 13" key="3">
    <citation type="journal article" date="2014" name="PLoS Genet.">
        <title>Phylogenetically driven sequencing of extremely halophilic archaea reveals strategies for static and dynamic osmo-response.</title>
        <authorList>
            <person name="Becker E.A."/>
            <person name="Seitzer P.M."/>
            <person name="Tritt A."/>
            <person name="Larsen D."/>
            <person name="Krusor M."/>
            <person name="Yao A.I."/>
            <person name="Wu D."/>
            <person name="Madern D."/>
            <person name="Eisen J.A."/>
            <person name="Darling A.E."/>
            <person name="Facciotti M.T."/>
        </authorList>
    </citation>
    <scope>NUCLEOTIDE SEQUENCE [LARGE SCALE GENOMIC DNA]</scope>
    <source>
        <strain evidence="13">ATCC 43099 / DSM 3394 / CCM 3739 / CIP 104546 / IAM 13178 / JCM 8861 / NBRC 102185 / NCIMB 2190 / MS3</strain>
        <strain evidence="11">MS-3</strain>
    </source>
</reference>
<evidence type="ECO:0000256" key="3">
    <source>
        <dbReference type="ARBA" id="ARBA00022475"/>
    </source>
</evidence>
<dbReference type="STRING" id="547559.Nmag_0691"/>
<proteinExistence type="inferred from homology"/>
<sequence length="805" mass="86766">MGDGLLQRTLGALTYWITDRPKAVIVAFLLLTALFVGGLGQIEMDEDIDTFADGVPAQEASDAVDKEFEPPFESDAPTTQLIQRGENVLTRDALLRLLEFQQHVEQQDEFRVTETASTAQAVAQSIDPTASTLDEQIRALERTDDGTVRETVRDLADEPSFAASLSEDFSPQDPSASATVATATHESDTNTQDVQFELQDVADSADGEIVVFGGGIFDAEFENVIEDSLGIIIPVVIVLILIFLIVAYRDPFDLVLGLVALVMAVIWTFGFTGYAGIPFTMMMIAIPPLLLAVGIDFGIHAVNRYREERITGSSIKNSMEDAAEQLLVAFFIVTGTTVIGFGANVTSDLGPIREFGFVASVGIIFTFLIFGIFLPAVKVWLDRLRRRHDLPSFSTSPLGSEDSALGRYLPAGAHLGKRAPIAMLLIALLVTGGAGAYATTVDTTFEEEDFLPPEEIPGYIEAAPEPLAPSEYTATETITYLDDNFESGEDDQVTVYVEGPIYEDHVLESVYRAGEDPPSTIVTEDSVADSESIIDVMHDHADQDEEFAHLLAANDMSNTGVPDRNVGHVLDQLLQSDSREAALEYITEDQRSMRVIYTVEAGATQEEVTGDAEELASDFRLETTPTGDIVVFHEISDLIFESSMLSLALALVLTAVFLMVIYHVLEGRASLGIANLVPIVVTVAVLGGTMPLFDLPLNALTGTALSITIGIGVAYSVHVTHRFIDEFNECGDGYTALVTTMQGTGGALTGSMLTTLGGAGSLILAITPIIGQFGLVMVISVIYSYLMAIIVLPPTLLVWERVCGS</sequence>
<evidence type="ECO:0000313" key="11">
    <source>
        <dbReference type="EMBL" id="ELY26678.1"/>
    </source>
</evidence>
<evidence type="ECO:0000256" key="8">
    <source>
        <dbReference type="SAM" id="Phobius"/>
    </source>
</evidence>
<evidence type="ECO:0000256" key="2">
    <source>
        <dbReference type="ARBA" id="ARBA00010157"/>
    </source>
</evidence>
<dbReference type="HOGENOM" id="CLU_003088_0_0_2"/>
<dbReference type="PROSITE" id="PS50156">
    <property type="entry name" value="SSD"/>
    <property type="match status" value="2"/>
</dbReference>
<feature type="domain" description="SSD" evidence="9">
    <location>
        <begin position="637"/>
        <end position="798"/>
    </location>
</feature>
<dbReference type="Gene3D" id="1.20.1640.10">
    <property type="entry name" value="Multidrug efflux transporter AcrB transmembrane domain"/>
    <property type="match status" value="2"/>
</dbReference>
<feature type="transmembrane region" description="Helical" evidence="8">
    <location>
        <begin position="672"/>
        <end position="693"/>
    </location>
</feature>
<dbReference type="Pfam" id="PF03176">
    <property type="entry name" value="MMPL"/>
    <property type="match status" value="2"/>
</dbReference>
<dbReference type="InterPro" id="IPR004869">
    <property type="entry name" value="MMPL_dom"/>
</dbReference>
<keyword evidence="5 8" id="KW-1133">Transmembrane helix</keyword>
<feature type="transmembrane region" description="Helical" evidence="8">
    <location>
        <begin position="323"/>
        <end position="343"/>
    </location>
</feature>
<dbReference type="PANTHER" id="PTHR33406:SF6">
    <property type="entry name" value="MEMBRANE PROTEIN YDGH-RELATED"/>
    <property type="match status" value="1"/>
</dbReference>
<dbReference type="RefSeq" id="WP_004216441.1">
    <property type="nucleotide sequence ID" value="NC_013922.1"/>
</dbReference>
<evidence type="ECO:0000256" key="6">
    <source>
        <dbReference type="ARBA" id="ARBA00023136"/>
    </source>
</evidence>
<feature type="compositionally biased region" description="Polar residues" evidence="7">
    <location>
        <begin position="167"/>
        <end position="189"/>
    </location>
</feature>
<reference evidence="12" key="1">
    <citation type="submission" date="2010-02" db="EMBL/GenBank/DDBJ databases">
        <title>Complete sequence of chromosome of Natrialba magadii ATCC 43099.</title>
        <authorList>
            <consortium name="US DOE Joint Genome Institute"/>
            <person name="Lucas S."/>
            <person name="Copeland A."/>
            <person name="Lapidus A."/>
            <person name="Cheng J.-F."/>
            <person name="Bruce D."/>
            <person name="Goodwin L."/>
            <person name="Pitluck S."/>
            <person name="Davenport K."/>
            <person name="Saunders E."/>
            <person name="Detter J.C."/>
            <person name="Han C."/>
            <person name="Tapia R."/>
            <person name="Land M."/>
            <person name="Hauser L."/>
            <person name="Kyrpides N."/>
            <person name="Mikhailova N."/>
            <person name="De Castro R.E."/>
            <person name="Maupin-Furlow J.A."/>
            <person name="Woyke T."/>
        </authorList>
    </citation>
    <scope>NUCLEOTIDE SEQUENCE [LARGE SCALE GENOMIC DNA]</scope>
    <source>
        <strain evidence="12">ATCC 43099 / DSM 3394 / CCM 3739 / CIP 104546 / IAM 13178 / JCM 8861 / NBRC 102185 / NCIMB 2190 / MS3</strain>
    </source>
</reference>
<evidence type="ECO:0000259" key="9">
    <source>
        <dbReference type="PROSITE" id="PS50156"/>
    </source>
</evidence>
<feature type="transmembrane region" description="Helical" evidence="8">
    <location>
        <begin position="23"/>
        <end position="42"/>
    </location>
</feature>
<dbReference type="PANTHER" id="PTHR33406">
    <property type="entry name" value="MEMBRANE PROTEIN MJ1562-RELATED"/>
    <property type="match status" value="1"/>
</dbReference>
<dbReference type="AlphaFoldDB" id="D3SZE2"/>
<protein>
    <submittedName>
        <fullName evidence="10">RND superfamily permease</fullName>
    </submittedName>
</protein>
<evidence type="ECO:0000313" key="13">
    <source>
        <dbReference type="Proteomes" id="UP000011543"/>
    </source>
</evidence>
<feature type="region of interest" description="Disordered" evidence="7">
    <location>
        <begin position="163"/>
        <end position="189"/>
    </location>
</feature>
<dbReference type="eggNOG" id="arCOG02174">
    <property type="taxonomic scope" value="Archaea"/>
</dbReference>
<dbReference type="PATRIC" id="fig|547559.17.peg.3139"/>
<feature type="transmembrane region" description="Helical" evidence="8">
    <location>
        <begin position="229"/>
        <end position="248"/>
    </location>
</feature>
<feature type="transmembrane region" description="Helical" evidence="8">
    <location>
        <begin position="255"/>
        <end position="275"/>
    </location>
</feature>
<evidence type="ECO:0000313" key="12">
    <source>
        <dbReference type="Proteomes" id="UP000001879"/>
    </source>
</evidence>
<keyword evidence="6 8" id="KW-0472">Membrane</keyword>
<keyword evidence="3" id="KW-1003">Cell membrane</keyword>
<dbReference type="GO" id="GO:0005886">
    <property type="term" value="C:plasma membrane"/>
    <property type="evidence" value="ECO:0007669"/>
    <property type="project" value="UniProtKB-SubCell"/>
</dbReference>
<reference evidence="10 12" key="2">
    <citation type="journal article" date="2012" name="BMC Genomics">
        <title>A comparative genomics perspective on the genetic content of the alkaliphilic haloarchaeon Natrialba magadii ATCC 43099T.</title>
        <authorList>
            <person name="Siddaramappa S."/>
            <person name="Challacombe J.F."/>
            <person name="Decastro R.E."/>
            <person name="Pfeiffer F."/>
            <person name="Sastre D.E."/>
            <person name="Gimenez M.I."/>
            <person name="Paggi R.A."/>
            <person name="Detter J.C."/>
            <person name="Davenport K.W."/>
            <person name="Goodwin L.A."/>
            <person name="Kyrpides N."/>
            <person name="Tapia R."/>
            <person name="Pitluck S."/>
            <person name="Lucas S."/>
            <person name="Woyke T."/>
            <person name="Maupin-Furlow J.A."/>
        </authorList>
    </citation>
    <scope>NUCLEOTIDE SEQUENCE [LARGE SCALE GENOMIC DNA]</scope>
    <source>
        <strain evidence="10">ATCC 43099</strain>
        <strain evidence="12">ATCC 43099 / DSM 3394 / CCM 3739 / CIP 104546 / IAM 13178 / JCM 8861 / NBRC 102185 / NCIMB 2190 / MS3</strain>
    </source>
</reference>
<keyword evidence="12" id="KW-1185">Reference proteome</keyword>
<dbReference type="EMBL" id="CP001932">
    <property type="protein sequence ID" value="ADD04276.1"/>
    <property type="molecule type" value="Genomic_DNA"/>
</dbReference>
<keyword evidence="4 8" id="KW-0812">Transmembrane</keyword>
<feature type="transmembrane region" description="Helical" evidence="8">
    <location>
        <begin position="419"/>
        <end position="438"/>
    </location>
</feature>
<feature type="transmembrane region" description="Helical" evidence="8">
    <location>
        <begin position="281"/>
        <end position="302"/>
    </location>
</feature>
<dbReference type="GeneID" id="8823519"/>
<dbReference type="KEGG" id="nmg:Nmag_0691"/>
<feature type="transmembrane region" description="Helical" evidence="8">
    <location>
        <begin position="699"/>
        <end position="717"/>
    </location>
</feature>
<gene>
    <name evidence="10" type="ordered locus">Nmag_0691</name>
    <name evidence="11" type="ORF">C500_15995</name>
</gene>
<organism evidence="10 12">
    <name type="scientific">Natrialba magadii (strain ATCC 43099 / DSM 3394 / CCM 3739 / CIP 104546 / IAM 13178 / JCM 8861 / NBRC 102185 / NCIMB 2190 / MS3)</name>
    <name type="common">Natronobacterium magadii</name>
    <dbReference type="NCBI Taxonomy" id="547559"/>
    <lineage>
        <taxon>Archaea</taxon>
        <taxon>Methanobacteriati</taxon>
        <taxon>Methanobacteriota</taxon>
        <taxon>Stenosarchaea group</taxon>
        <taxon>Halobacteria</taxon>
        <taxon>Halobacteriales</taxon>
        <taxon>Natrialbaceae</taxon>
        <taxon>Natrialba</taxon>
    </lineage>
</organism>
<comment type="subcellular location">
    <subcellularLocation>
        <location evidence="1">Cell membrane</location>
        <topology evidence="1">Multi-pass membrane protein</topology>
    </subcellularLocation>
</comment>
<dbReference type="Proteomes" id="UP000011543">
    <property type="component" value="Unassembled WGS sequence"/>
</dbReference>
<dbReference type="EMBL" id="AOHS01000051">
    <property type="protein sequence ID" value="ELY26678.1"/>
    <property type="molecule type" value="Genomic_DNA"/>
</dbReference>
<comment type="similarity">
    <text evidence="2">Belongs to the resistance-nodulation-cell division (RND) (TC 2.A.6) family. MmpL subfamily.</text>
</comment>
<dbReference type="Proteomes" id="UP000001879">
    <property type="component" value="Chromosome"/>
</dbReference>
<feature type="transmembrane region" description="Helical" evidence="8">
    <location>
        <begin position="776"/>
        <end position="799"/>
    </location>
</feature>
<evidence type="ECO:0000256" key="7">
    <source>
        <dbReference type="SAM" id="MobiDB-lite"/>
    </source>
</evidence>